<accession>A0AAD5FT04</accession>
<organism evidence="2 3">
    <name type="scientific">Silurus asotus</name>
    <name type="common">Amur catfish</name>
    <name type="synonym">Parasilurus asotus</name>
    <dbReference type="NCBI Taxonomy" id="30991"/>
    <lineage>
        <taxon>Eukaryota</taxon>
        <taxon>Metazoa</taxon>
        <taxon>Chordata</taxon>
        <taxon>Craniata</taxon>
        <taxon>Vertebrata</taxon>
        <taxon>Euteleostomi</taxon>
        <taxon>Actinopterygii</taxon>
        <taxon>Neopterygii</taxon>
        <taxon>Teleostei</taxon>
        <taxon>Ostariophysi</taxon>
        <taxon>Siluriformes</taxon>
        <taxon>Siluridae</taxon>
        <taxon>Silurus</taxon>
    </lineage>
</organism>
<proteinExistence type="predicted"/>
<dbReference type="AlphaFoldDB" id="A0AAD5FT04"/>
<keyword evidence="1" id="KW-0472">Membrane</keyword>
<keyword evidence="3" id="KW-1185">Reference proteome</keyword>
<evidence type="ECO:0000313" key="3">
    <source>
        <dbReference type="Proteomes" id="UP001205998"/>
    </source>
</evidence>
<protein>
    <submittedName>
        <fullName evidence="2">UPF0606 protein KIAA1549L isoform X1</fullName>
    </submittedName>
</protein>
<keyword evidence="1" id="KW-1133">Transmembrane helix</keyword>
<feature type="non-terminal residue" evidence="2">
    <location>
        <position position="1"/>
    </location>
</feature>
<evidence type="ECO:0000313" key="2">
    <source>
        <dbReference type="EMBL" id="KAI5627596.1"/>
    </source>
</evidence>
<keyword evidence="1" id="KW-0812">Transmembrane</keyword>
<sequence>VVKGPSNNLWIIASVLAPISIVTIIIIIITAVLCHKNKSDFKTDGIANLNPRVKTTYRRDMSYYHQTQISGVCIGNK</sequence>
<feature type="transmembrane region" description="Helical" evidence="1">
    <location>
        <begin position="12"/>
        <end position="34"/>
    </location>
</feature>
<feature type="non-terminal residue" evidence="2">
    <location>
        <position position="77"/>
    </location>
</feature>
<dbReference type="EMBL" id="MU550024">
    <property type="protein sequence ID" value="KAI5627596.1"/>
    <property type="molecule type" value="Genomic_DNA"/>
</dbReference>
<dbReference type="PANTHER" id="PTHR21590:SF3">
    <property type="entry name" value="UPF0606 PROTEIN KIAA1549L"/>
    <property type="match status" value="1"/>
</dbReference>
<gene>
    <name evidence="2" type="ORF">C0J50_12851</name>
</gene>
<evidence type="ECO:0000256" key="1">
    <source>
        <dbReference type="SAM" id="Phobius"/>
    </source>
</evidence>
<dbReference type="Pfam" id="PF12877">
    <property type="entry name" value="KIAA1549"/>
    <property type="match status" value="1"/>
</dbReference>
<dbReference type="InterPro" id="IPR024606">
    <property type="entry name" value="KIAA1549"/>
</dbReference>
<comment type="caution">
    <text evidence="2">The sequence shown here is derived from an EMBL/GenBank/DDBJ whole genome shotgun (WGS) entry which is preliminary data.</text>
</comment>
<dbReference type="PANTHER" id="PTHR21590">
    <property type="entry name" value="SEA DOMAIN-CONTAINING PROTEIN"/>
    <property type="match status" value="1"/>
</dbReference>
<dbReference type="Proteomes" id="UP001205998">
    <property type="component" value="Unassembled WGS sequence"/>
</dbReference>
<name>A0AAD5FT04_SILAS</name>
<reference evidence="2" key="1">
    <citation type="submission" date="2018-07" db="EMBL/GenBank/DDBJ databases">
        <title>Comparative genomics of catfishes provides insights into carnivory and benthic adaptation.</title>
        <authorList>
            <person name="Zhang Y."/>
            <person name="Wang D."/>
            <person name="Peng Z."/>
            <person name="Zheng S."/>
            <person name="Shao F."/>
            <person name="Tao W."/>
        </authorList>
    </citation>
    <scope>NUCLEOTIDE SEQUENCE</scope>
    <source>
        <strain evidence="2">Chongqing</strain>
    </source>
</reference>